<dbReference type="GO" id="GO:0005743">
    <property type="term" value="C:mitochondrial inner membrane"/>
    <property type="evidence" value="ECO:0007669"/>
    <property type="project" value="UniProtKB-SubCell"/>
</dbReference>
<dbReference type="GO" id="GO:0003723">
    <property type="term" value="F:RNA binding"/>
    <property type="evidence" value="ECO:0007669"/>
    <property type="project" value="UniProtKB-UniRule"/>
</dbReference>
<keyword evidence="8 11" id="KW-0496">Mitochondrion</keyword>
<keyword evidence="5 11" id="KW-0999">Mitochondrion inner membrane</keyword>
<dbReference type="InterPro" id="IPR018850">
    <property type="entry name" value="Mt_escape_2_C"/>
</dbReference>
<feature type="region of interest" description="Disordered" evidence="12">
    <location>
        <begin position="573"/>
        <end position="595"/>
    </location>
</feature>
<evidence type="ECO:0000256" key="5">
    <source>
        <dbReference type="ARBA" id="ARBA00022792"/>
    </source>
</evidence>
<evidence type="ECO:0000256" key="11">
    <source>
        <dbReference type="RuleBase" id="RU367108"/>
    </source>
</evidence>
<evidence type="ECO:0000256" key="6">
    <source>
        <dbReference type="ARBA" id="ARBA00022946"/>
    </source>
</evidence>
<evidence type="ECO:0000256" key="9">
    <source>
        <dbReference type="ARBA" id="ARBA00023136"/>
    </source>
</evidence>
<organism evidence="14 15">
    <name type="scientific">Wickerhamiella sorbophila</name>
    <dbReference type="NCBI Taxonomy" id="45607"/>
    <lineage>
        <taxon>Eukaryota</taxon>
        <taxon>Fungi</taxon>
        <taxon>Dikarya</taxon>
        <taxon>Ascomycota</taxon>
        <taxon>Saccharomycotina</taxon>
        <taxon>Dipodascomycetes</taxon>
        <taxon>Dipodascales</taxon>
        <taxon>Trichomonascaceae</taxon>
        <taxon>Wickerhamiella</taxon>
    </lineage>
</organism>
<feature type="compositionally biased region" description="Basic and acidic residues" evidence="12">
    <location>
        <begin position="586"/>
        <end position="595"/>
    </location>
</feature>
<dbReference type="Gene3D" id="3.40.50.300">
    <property type="entry name" value="P-loop containing nucleotide triphosphate hydrolases"/>
    <property type="match status" value="1"/>
</dbReference>
<protein>
    <recommendedName>
        <fullName evidence="3 11">Mitochondrial escape protein 2</fullName>
    </recommendedName>
</protein>
<dbReference type="SUPFAM" id="SSF54928">
    <property type="entry name" value="RNA-binding domain, RBD"/>
    <property type="match status" value="1"/>
</dbReference>
<evidence type="ECO:0000256" key="1">
    <source>
        <dbReference type="ARBA" id="ARBA00004434"/>
    </source>
</evidence>
<evidence type="ECO:0000256" key="4">
    <source>
        <dbReference type="ARBA" id="ARBA00022692"/>
    </source>
</evidence>
<dbReference type="InterPro" id="IPR039627">
    <property type="entry name" value="Yme2_C"/>
</dbReference>
<dbReference type="InterPro" id="IPR027417">
    <property type="entry name" value="P-loop_NTPase"/>
</dbReference>
<dbReference type="AlphaFoldDB" id="A0A2T0FL43"/>
<comment type="function">
    <text evidence="10 11">Plays a role in maintaining the mitochondrial genome and in controlling the mtDNA escape. Involved in the regulation of mtDNA nucleotide structure and number. May have a dispensable role in early maturation of pre-rRNA.</text>
</comment>
<comment type="similarity">
    <text evidence="2 11">Belongs to the YME2 family.</text>
</comment>
<name>A0A2T0FL43_9ASCO</name>
<evidence type="ECO:0000256" key="2">
    <source>
        <dbReference type="ARBA" id="ARBA00010320"/>
    </source>
</evidence>
<evidence type="ECO:0000313" key="14">
    <source>
        <dbReference type="EMBL" id="PRT55708.1"/>
    </source>
</evidence>
<dbReference type="PANTHER" id="PTHR32198">
    <property type="entry name" value="MITOCHONDRIAL ESCAPE PROTEIN 2"/>
    <property type="match status" value="1"/>
</dbReference>
<dbReference type="Proteomes" id="UP000238350">
    <property type="component" value="Unassembled WGS sequence"/>
</dbReference>
<evidence type="ECO:0000259" key="13">
    <source>
        <dbReference type="SMART" id="SM00382"/>
    </source>
</evidence>
<dbReference type="OrthoDB" id="10267654at2759"/>
<dbReference type="SMART" id="SM00382">
    <property type="entry name" value="AAA"/>
    <property type="match status" value="1"/>
</dbReference>
<evidence type="ECO:0000256" key="10">
    <source>
        <dbReference type="ARBA" id="ARBA00025276"/>
    </source>
</evidence>
<comment type="caution">
    <text evidence="14">The sequence shown here is derived from an EMBL/GenBank/DDBJ whole genome shotgun (WGS) entry which is preliminary data.</text>
</comment>
<keyword evidence="11" id="KW-0507">mRNA processing</keyword>
<accession>A0A2T0FL43</accession>
<gene>
    <name evidence="14" type="ORF">B9G98_03328</name>
</gene>
<dbReference type="Pfam" id="PF00076">
    <property type="entry name" value="RRM_1"/>
    <property type="match status" value="1"/>
</dbReference>
<dbReference type="RefSeq" id="XP_024665653.1">
    <property type="nucleotide sequence ID" value="XM_024809885.1"/>
</dbReference>
<evidence type="ECO:0000256" key="3">
    <source>
        <dbReference type="ARBA" id="ARBA00020222"/>
    </source>
</evidence>
<evidence type="ECO:0000313" key="15">
    <source>
        <dbReference type="Proteomes" id="UP000238350"/>
    </source>
</evidence>
<dbReference type="Gene3D" id="3.30.70.330">
    <property type="match status" value="1"/>
</dbReference>
<keyword evidence="11" id="KW-0694">RNA-binding</keyword>
<comment type="subcellular location">
    <subcellularLocation>
        <location evidence="1 11">Mitochondrion inner membrane</location>
        <topology evidence="1 11">Single-pass membrane protein</topology>
    </subcellularLocation>
</comment>
<dbReference type="STRING" id="45607.A0A2T0FL43"/>
<dbReference type="InterPro" id="IPR012677">
    <property type="entry name" value="Nucleotide-bd_a/b_plait_sf"/>
</dbReference>
<keyword evidence="7" id="KW-1133">Transmembrane helix</keyword>
<feature type="domain" description="AAA+ ATPase" evidence="13">
    <location>
        <begin position="361"/>
        <end position="548"/>
    </location>
</feature>
<dbReference type="PANTHER" id="PTHR32198:SF2">
    <property type="entry name" value="MITOCHONDRIAL ESCAPE PROTEIN 2"/>
    <property type="match status" value="1"/>
</dbReference>
<evidence type="ECO:0000256" key="8">
    <source>
        <dbReference type="ARBA" id="ARBA00023128"/>
    </source>
</evidence>
<dbReference type="EMBL" id="NDIQ01000022">
    <property type="protein sequence ID" value="PRT55708.1"/>
    <property type="molecule type" value="Genomic_DNA"/>
</dbReference>
<keyword evidence="6" id="KW-0809">Transit peptide</keyword>
<dbReference type="GeneID" id="36517076"/>
<evidence type="ECO:0000256" key="12">
    <source>
        <dbReference type="SAM" id="MobiDB-lite"/>
    </source>
</evidence>
<keyword evidence="4" id="KW-0812">Transmembrane</keyword>
<dbReference type="InterPro" id="IPR003593">
    <property type="entry name" value="AAA+_ATPase"/>
</dbReference>
<dbReference type="GO" id="GO:0006397">
    <property type="term" value="P:mRNA processing"/>
    <property type="evidence" value="ECO:0007669"/>
    <property type="project" value="UniProtKB-UniRule"/>
</dbReference>
<dbReference type="InterPro" id="IPR000504">
    <property type="entry name" value="RRM_dom"/>
</dbReference>
<proteinExistence type="inferred from homology"/>
<reference evidence="14 15" key="1">
    <citation type="submission" date="2017-04" db="EMBL/GenBank/DDBJ databases">
        <title>Genome sequencing of [Candida] sorbophila.</title>
        <authorList>
            <person name="Ahn J.O."/>
        </authorList>
    </citation>
    <scope>NUCLEOTIDE SEQUENCE [LARGE SCALE GENOMIC DNA]</scope>
    <source>
        <strain evidence="14 15">DS02</strain>
    </source>
</reference>
<dbReference type="SUPFAM" id="SSF52540">
    <property type="entry name" value="P-loop containing nucleoside triphosphate hydrolases"/>
    <property type="match status" value="1"/>
</dbReference>
<keyword evidence="15" id="KW-1185">Reference proteome</keyword>
<dbReference type="Pfam" id="PF10443">
    <property type="entry name" value="RNA12"/>
    <property type="match status" value="1"/>
</dbReference>
<sequence length="820" mass="92688">MLRLVRIQPRQLAVRALWRFNSAAAAAAAAINEDCTPKESRLENQHVAETTGEVDTSRHEVLLYYSHLFVPTGKLSKYIPNVFRRRSDESLLDRVRKYLPPDIPAEVREFIPRSREGGAFVKLRLTDHTLNPEQAGKKLVEYVNENAPWSVLWTMRWKVFTVKGRPWIEDMKTGFTSTIRVTFDGSDVSPEELYAALRQYGRIETIEPPAPSNKDSPRSTIVKFTSFFDAAAARNCANGQIIQGTKISISFVLSQQKNFIVEFFNSHPRISVPIALALFAGLAFLIFEPIRILSIETKVLGLMNFTDYPAIRKTINYIRYWTNYLNVTGSKKKDDEDTIQDSWLELYNLAEELKLMLSEGNNTFMVVYGPKGSGKSKVVEMALENIKSPQLVIDCEALNKSKTDNDRLGTLSSTLGYHPMFLWANGISRFVDLAAQSLTGQSAGFSETTEQQINRILNTAATSIHRISVRNKPKDVNESDYLQRYPEAKPVIIIRGLTSKSDINKQIVDWAGALVQNNSAQVVFVTHDVSHDKLLARALPDQIFKTITVGDAGVDASLEYVINYCKTSRELKRKQNETGAEEMSSEEIHKTEHAKSVTKMDAKALDALGGRLTDLNSYARRIVAGEEPDHALQQMVHLSALEISQMFLSPTSNTEWTPEQAWIVIKELATHDRRQWFPILAIVNKEPAFSSDDQMKALVSLEYRELIAVRNIGGRVVGLKAGRPLYHAAFRELVGDTFLCALMDSKVLKYDIQAESDKIKKVETELKDLALLPSRRETQSRQDYLANKIYVSQEKINKWEKELAQKLLLAQKSLDSSKFQ</sequence>
<dbReference type="InterPro" id="IPR035979">
    <property type="entry name" value="RBD_domain_sf"/>
</dbReference>
<keyword evidence="9" id="KW-0472">Membrane</keyword>
<evidence type="ECO:0000256" key="7">
    <source>
        <dbReference type="ARBA" id="ARBA00022989"/>
    </source>
</evidence>